<protein>
    <submittedName>
        <fullName evidence="1">Putative glycosyltransferase</fullName>
    </submittedName>
</protein>
<proteinExistence type="predicted"/>
<reference evidence="1 2" key="1">
    <citation type="submission" date="2018-06" db="EMBL/GenBank/DDBJ databases">
        <authorList>
            <consortium name="Pathogen Informatics"/>
            <person name="Doyle S."/>
        </authorList>
    </citation>
    <scope>NUCLEOTIDE SEQUENCE [LARGE SCALE GENOMIC DNA]</scope>
    <source>
        <strain evidence="1 2">NCTC4824</strain>
    </source>
</reference>
<keyword evidence="1" id="KW-0808">Transferase</keyword>
<dbReference type="STRING" id="1348624.GCA_001591545_01734"/>
<keyword evidence="2" id="KW-1185">Reference proteome</keyword>
<accession>A0A2X4WRK9</accession>
<dbReference type="Proteomes" id="UP000249134">
    <property type="component" value="Chromosome 1"/>
</dbReference>
<dbReference type="GO" id="GO:0016740">
    <property type="term" value="F:transferase activity"/>
    <property type="evidence" value="ECO:0007669"/>
    <property type="project" value="UniProtKB-KW"/>
</dbReference>
<dbReference type="AlphaFoldDB" id="A0A2X4WRK9"/>
<dbReference type="KEGG" id="blen:NCTC4824_02684"/>
<dbReference type="RefSeq" id="WP_066139718.1">
    <property type="nucleotide sequence ID" value="NZ_CBCSGM010000001.1"/>
</dbReference>
<evidence type="ECO:0000313" key="2">
    <source>
        <dbReference type="Proteomes" id="UP000249134"/>
    </source>
</evidence>
<dbReference type="EMBL" id="LS483476">
    <property type="protein sequence ID" value="SQI60250.1"/>
    <property type="molecule type" value="Genomic_DNA"/>
</dbReference>
<name>A0A2X4WRK9_LEDLE</name>
<evidence type="ECO:0000313" key="1">
    <source>
        <dbReference type="EMBL" id="SQI60250.1"/>
    </source>
</evidence>
<gene>
    <name evidence="1" type="ORF">NCTC4824_02684</name>
</gene>
<organism evidence="1 2">
    <name type="scientific">Lederbergia lenta</name>
    <name type="common">Bacillus lentus</name>
    <dbReference type="NCBI Taxonomy" id="1467"/>
    <lineage>
        <taxon>Bacteria</taxon>
        <taxon>Bacillati</taxon>
        <taxon>Bacillota</taxon>
        <taxon>Bacilli</taxon>
        <taxon>Bacillales</taxon>
        <taxon>Bacillaceae</taxon>
        <taxon>Lederbergia</taxon>
    </lineage>
</organism>
<sequence>MDIQTVLRNMLSHHETKISGQLSFKPGQIFYGTVQKLFPNQHAEIQVGAHKMMAKLEVPLVSGNGYWLQVTSGEVETRLKLLTSGTDSVLKDNGTQVLLKQLSLPDDKKNQVLARFLMNEQIPLSKEEMRRASQFLKQTGDIDGALNTIKLMKEKQMPMNEEVFRSLMTVGKESSTNQLIQSLQTALTSESEISSSGKEILTLLNSWQKESLTQRGHQLFREILQATGEQSAPAQKMIMQSLLQKLNISSGSIDQRIIELAIQKLGLYAKFMQSGTEVAPIPNELQSFVQSLSVAEKEAIQQLVATAEKQYKGEAALQQLKQSLQRTGLFYEGEIFQERSRDILESLKPLLVKYVQETSSTAVNGSRDNAEQLLMRFNGQQLLSFENGPVQQILYEIPIQLGKYQTELTMQWEGKRTSDGQIDPDFCRIIFYLELEHLKETVVEMQVQNRVVTVNIINESPGIKPIAESLVPTLKTGLEQMKYQLSAVHFKQPETNIKQPTKKGYYQSQHSYTGVDIRI</sequence>